<reference evidence="1 2" key="1">
    <citation type="submission" date="2022-01" db="EMBL/GenBank/DDBJ databases">
        <title>Collection of gut derived symbiotic bacterial strains cultured from healthy donors.</title>
        <authorList>
            <person name="Lin H."/>
            <person name="Kohout C."/>
            <person name="Waligurski E."/>
            <person name="Pamer E.G."/>
        </authorList>
    </citation>
    <scope>NUCLEOTIDE SEQUENCE [LARGE SCALE GENOMIC DNA]</scope>
    <source>
        <strain evidence="1 2">DFI.3.7</strain>
    </source>
</reference>
<comment type="caution">
    <text evidence="1">The sequence shown here is derived from an EMBL/GenBank/DDBJ whole genome shotgun (WGS) entry which is preliminary data.</text>
</comment>
<organism evidence="1 2">
    <name type="scientific">Intestinimonas massiliensis</name>
    <name type="common">ex Afouda et al. 2020</name>
    <dbReference type="NCBI Taxonomy" id="1673721"/>
    <lineage>
        <taxon>Bacteria</taxon>
        <taxon>Bacillati</taxon>
        <taxon>Bacillota</taxon>
        <taxon>Clostridia</taxon>
        <taxon>Eubacteriales</taxon>
        <taxon>Intestinimonas</taxon>
    </lineage>
</organism>
<keyword evidence="2" id="KW-1185">Reference proteome</keyword>
<name>A0ABS9MDW7_9FIRM</name>
<sequence length="122" mass="13439">MKFVLNRNPENRNQKIPFPAMQMAGLADAKQLTIQADAGSILISREDITARQAITTITHLYEVIDSLILQLVDASNEIVDVLDIPDPLEAVDEDLLDDLLECGANPDGLRLLLAVEDEADEE</sequence>
<dbReference type="Proteomes" id="UP001200313">
    <property type="component" value="Unassembled WGS sequence"/>
</dbReference>
<dbReference type="RefSeq" id="WP_238074942.1">
    <property type="nucleotide sequence ID" value="NZ_JAKNJB010000040.1"/>
</dbReference>
<gene>
    <name evidence="1" type="ORF">L0P79_16520</name>
</gene>
<protein>
    <submittedName>
        <fullName evidence="1">Uncharacterized protein</fullName>
    </submittedName>
</protein>
<evidence type="ECO:0000313" key="1">
    <source>
        <dbReference type="EMBL" id="MCG4528651.1"/>
    </source>
</evidence>
<evidence type="ECO:0000313" key="2">
    <source>
        <dbReference type="Proteomes" id="UP001200313"/>
    </source>
</evidence>
<accession>A0ABS9MDW7</accession>
<dbReference type="EMBL" id="JAKNJB010000040">
    <property type="protein sequence ID" value="MCG4528651.1"/>
    <property type="molecule type" value="Genomic_DNA"/>
</dbReference>
<proteinExistence type="predicted"/>